<protein>
    <submittedName>
        <fullName evidence="1">Uncharacterized protein</fullName>
    </submittedName>
</protein>
<sequence length="35" mass="3963">MTGEIGGNSFIFLKNIFFYENSAVYQCNAMNNLPD</sequence>
<gene>
    <name evidence="1" type="ORF">BN437_3467</name>
</gene>
<organism evidence="1 2">
    <name type="scientific">Erwinia amylovora NBRC 12687 = CFBP 1232</name>
    <dbReference type="NCBI Taxonomy" id="1219359"/>
    <lineage>
        <taxon>Bacteria</taxon>
        <taxon>Pseudomonadati</taxon>
        <taxon>Pseudomonadota</taxon>
        <taxon>Gammaproteobacteria</taxon>
        <taxon>Enterobacterales</taxon>
        <taxon>Erwiniaceae</taxon>
        <taxon>Erwinia</taxon>
    </lineage>
</organism>
<evidence type="ECO:0000313" key="1">
    <source>
        <dbReference type="EMBL" id="CCO95367.1"/>
    </source>
</evidence>
<name>A0A831ESL9_ERWAM</name>
<evidence type="ECO:0000313" key="2">
    <source>
        <dbReference type="Proteomes" id="UP000013111"/>
    </source>
</evidence>
<dbReference type="Proteomes" id="UP000013111">
    <property type="component" value="Unassembled WGS sequence"/>
</dbReference>
<reference evidence="1 2" key="2">
    <citation type="submission" date="2013-04" db="EMBL/GenBank/DDBJ databases">
        <title>Comparative genomics of 12 strains of Erwinia amylovora identifies a pan-genome with a large conserved core and provides insights into host specificity.</title>
        <authorList>
            <person name="Mann R.A."/>
            <person name="Smits T.H.M."/>
            <person name="Buehlmann A."/>
            <person name="Blom J."/>
            <person name="Goesmann A."/>
            <person name="Frey J.E."/>
            <person name="Plummer K.M."/>
            <person name="Beer S.V."/>
            <person name="Luck J."/>
            <person name="Duffy B."/>
            <person name="Rodoni B."/>
        </authorList>
    </citation>
    <scope>NUCLEOTIDE SEQUENCE [LARGE SCALE GENOMIC DNA]</scope>
    <source>
        <strain evidence="2">CFBP 1232</strain>
    </source>
</reference>
<dbReference type="EMBL" id="CAPB01000039">
    <property type="protein sequence ID" value="CCO95367.1"/>
    <property type="molecule type" value="Genomic_DNA"/>
</dbReference>
<dbReference type="AlphaFoldDB" id="A0A831ESL9"/>
<accession>A0A831ESL9</accession>
<reference evidence="1 2" key="1">
    <citation type="submission" date="2012-11" db="EMBL/GenBank/DDBJ databases">
        <authorList>
            <person name="Linke B."/>
        </authorList>
    </citation>
    <scope>NUCLEOTIDE SEQUENCE [LARGE SCALE GENOMIC DNA]</scope>
    <source>
        <strain evidence="2">CFBP 1232</strain>
    </source>
</reference>
<comment type="caution">
    <text evidence="1">The sequence shown here is derived from an EMBL/GenBank/DDBJ whole genome shotgun (WGS) entry which is preliminary data.</text>
</comment>
<proteinExistence type="predicted"/>